<sequence>MSSPSSPVPGTPASPSLVVSSPADILSYIPHALGFLPSESLVVLTTAGRKLGATLRVDLPDAGADPLGFAHGVLSFLEGDLDADGTLVVVYTEEPWGLGAPAPRSGTVLTLEDVLDTAGLPVRGGWLVSRSAWRDFFCLEEECCPWPGHPLDTVAHSALNAELIFGGSAFDASAPDAVLRAAPSVAERATARTAAPDAVIRAVETAQAHYAACCAGRWTTPDQFRATSALWDAVLHRFGEFDAEAEPDVAGFLLASVEARAVRDFLLVSACLGSAAAVDGAAGCGLLTPGPRADTPSTPDGGPAAAGVLPEVRRCGPLHDAVAAVRAAGVAAEVDAGLDPESEFEAGPDADPGPGGRPEAGSDARYPEPRTAGPASCGAGALRYADVLAGRYPGAIAWDRVDAMSILLARLAAVSDGESCAAALTMSAWFEYARGRGSRAAVFLDAAERAVPGYRLARLLHELLRRGGLPVWARSRTTAWTEGAAAALRVAA</sequence>
<evidence type="ECO:0000256" key="1">
    <source>
        <dbReference type="SAM" id="MobiDB-lite"/>
    </source>
</evidence>
<feature type="region of interest" description="Disordered" evidence="1">
    <location>
        <begin position="337"/>
        <end position="375"/>
    </location>
</feature>
<comment type="caution">
    <text evidence="2">The sequence shown here is derived from an EMBL/GenBank/DDBJ whole genome shotgun (WGS) entry which is preliminary data.</text>
</comment>
<gene>
    <name evidence="2" type="ORF">C4K88_05990</name>
</gene>
<dbReference type="Pfam" id="PF13830">
    <property type="entry name" value="DUF4192"/>
    <property type="match status" value="2"/>
</dbReference>
<dbReference type="Proteomes" id="UP000239297">
    <property type="component" value="Unassembled WGS sequence"/>
</dbReference>
<accession>A0A2S5J082</accession>
<proteinExistence type="predicted"/>
<feature type="compositionally biased region" description="Acidic residues" evidence="1">
    <location>
        <begin position="337"/>
        <end position="348"/>
    </location>
</feature>
<reference evidence="2 3" key="1">
    <citation type="journal article" date="2014" name="Int. J. Syst. Evol. Microbiol.">
        <title>Arthrobacter pityocampae sp. nov., isolated from Thaumetopoea pityocampa (Lep., Thaumetopoeidae).</title>
        <authorList>
            <person name="Ince I.A."/>
            <person name="Demirbag Z."/>
            <person name="Kati H."/>
        </authorList>
    </citation>
    <scope>NUCLEOTIDE SEQUENCE [LARGE SCALE GENOMIC DNA]</scope>
    <source>
        <strain evidence="2 3">Tp2</strain>
    </source>
</reference>
<dbReference type="InterPro" id="IPR025447">
    <property type="entry name" value="DUF4192"/>
</dbReference>
<dbReference type="AlphaFoldDB" id="A0A2S5J082"/>
<dbReference type="RefSeq" id="WP_104120697.1">
    <property type="nucleotide sequence ID" value="NZ_PRKW01000002.1"/>
</dbReference>
<name>A0A2S5J082_9MICC</name>
<protein>
    <recommendedName>
        <fullName evidence="4">DUF4192 domain-containing protein</fullName>
    </recommendedName>
</protein>
<dbReference type="OrthoDB" id="4954868at2"/>
<evidence type="ECO:0000313" key="2">
    <source>
        <dbReference type="EMBL" id="PPB50207.1"/>
    </source>
</evidence>
<dbReference type="EMBL" id="PRKW01000002">
    <property type="protein sequence ID" value="PPB50207.1"/>
    <property type="molecule type" value="Genomic_DNA"/>
</dbReference>
<keyword evidence="3" id="KW-1185">Reference proteome</keyword>
<evidence type="ECO:0000313" key="3">
    <source>
        <dbReference type="Proteomes" id="UP000239297"/>
    </source>
</evidence>
<evidence type="ECO:0008006" key="4">
    <source>
        <dbReference type="Google" id="ProtNLM"/>
    </source>
</evidence>
<organism evidence="2 3">
    <name type="scientific">Arthrobacter pityocampae</name>
    <dbReference type="NCBI Taxonomy" id="547334"/>
    <lineage>
        <taxon>Bacteria</taxon>
        <taxon>Bacillati</taxon>
        <taxon>Actinomycetota</taxon>
        <taxon>Actinomycetes</taxon>
        <taxon>Micrococcales</taxon>
        <taxon>Micrococcaceae</taxon>
        <taxon>Arthrobacter</taxon>
    </lineage>
</organism>